<dbReference type="GO" id="GO:0030973">
    <property type="term" value="F:molybdate ion binding"/>
    <property type="evidence" value="ECO:0007669"/>
    <property type="project" value="TreeGrafter"/>
</dbReference>
<dbReference type="GeneID" id="83039520"/>
<dbReference type="SUPFAM" id="SSF53850">
    <property type="entry name" value="Periplasmic binding protein-like II"/>
    <property type="match status" value="1"/>
</dbReference>
<dbReference type="Pfam" id="PF13531">
    <property type="entry name" value="SBP_bac_11"/>
    <property type="match status" value="1"/>
</dbReference>
<reference evidence="1 2" key="1">
    <citation type="submission" date="2017-03" db="EMBL/GenBank/DDBJ databases">
        <title>Rapid Whole Genome Sequencing of Comamonas kerstersii Causing Continuous ambulatory Peritoneal Dialysis-Associated Peritonitis.</title>
        <authorList>
            <person name="Zheng B."/>
        </authorList>
    </citation>
    <scope>NUCLEOTIDE SEQUENCE [LARGE SCALE GENOMIC DNA]</scope>
    <source>
        <strain evidence="1 2">8943</strain>
    </source>
</reference>
<dbReference type="OrthoDB" id="8216219at2"/>
<gene>
    <name evidence="1" type="ORF">B5M06_09315</name>
</gene>
<dbReference type="AlphaFoldDB" id="A0A1V0BEU8"/>
<dbReference type="PANTHER" id="PTHR30632">
    <property type="entry name" value="MOLYBDATE-BINDING PERIPLASMIC PROTEIN"/>
    <property type="match status" value="1"/>
</dbReference>
<dbReference type="KEGG" id="cke:B5M06_09315"/>
<evidence type="ECO:0000313" key="1">
    <source>
        <dbReference type="EMBL" id="AQZ98420.1"/>
    </source>
</evidence>
<dbReference type="GO" id="GO:0015689">
    <property type="term" value="P:molybdate ion transport"/>
    <property type="evidence" value="ECO:0007669"/>
    <property type="project" value="TreeGrafter"/>
</dbReference>
<evidence type="ECO:0000313" key="2">
    <source>
        <dbReference type="Proteomes" id="UP000242792"/>
    </source>
</evidence>
<dbReference type="Gene3D" id="3.40.190.10">
    <property type="entry name" value="Periplasmic binding protein-like II"/>
    <property type="match status" value="2"/>
</dbReference>
<proteinExistence type="predicted"/>
<dbReference type="InterPro" id="IPR050682">
    <property type="entry name" value="ModA/WtpA"/>
</dbReference>
<sequence>MSAVLRGISSMATRQVLADLVQAWQAQGGEPVDIESVGGVDAAQRVRNGEAFDVVFLASNAIQNLSNAGHVLAGSQVDLMLSSTAVAVPASAKAPDISTEEALRQAVMNASAIGYSTGPSGLALLQLLERWGIAAQVQSRMVQARPGVPVGSLVARGAVALGFQQLSELIHVPGIQIVGTLPQAVAIDTVFSGAVVATTQHAETVQRLLAFMASPAATEAKQRQGMAAVGG</sequence>
<organism evidence="1 2">
    <name type="scientific">Comamonas kerstersii</name>
    <dbReference type="NCBI Taxonomy" id="225992"/>
    <lineage>
        <taxon>Bacteria</taxon>
        <taxon>Pseudomonadati</taxon>
        <taxon>Pseudomonadota</taxon>
        <taxon>Betaproteobacteria</taxon>
        <taxon>Burkholderiales</taxon>
        <taxon>Comamonadaceae</taxon>
        <taxon>Comamonas</taxon>
    </lineage>
</organism>
<dbReference type="EMBL" id="CP020121">
    <property type="protein sequence ID" value="AQZ98420.1"/>
    <property type="molecule type" value="Genomic_DNA"/>
</dbReference>
<dbReference type="RefSeq" id="WP_080025210.1">
    <property type="nucleotide sequence ID" value="NZ_CATYED010000017.1"/>
</dbReference>
<dbReference type="Proteomes" id="UP000242792">
    <property type="component" value="Chromosome"/>
</dbReference>
<name>A0A1V0BEU8_9BURK</name>
<accession>A0A1V0BEU8</accession>
<dbReference type="PANTHER" id="PTHR30632:SF11">
    <property type="entry name" value="BLR4797 PROTEIN"/>
    <property type="match status" value="1"/>
</dbReference>
<protein>
    <submittedName>
        <fullName evidence="1">Molybdenum ABC transporter substrate-binding protein</fullName>
    </submittedName>
</protein>